<dbReference type="RefSeq" id="XP_013961584.1">
    <property type="nucleotide sequence ID" value="XM_014106109.1"/>
</dbReference>
<proteinExistence type="predicted"/>
<protein>
    <submittedName>
        <fullName evidence="2">Uncharacterized protein</fullName>
    </submittedName>
</protein>
<sequence>MQKEKRKTRKIGKKRKENKNGMKKKKIEKHWTRFPSLVPTFVGETFFQSSPRPPFLCNTSSFLINESPLVM</sequence>
<reference evidence="2 3" key="1">
    <citation type="journal article" date="2011" name="Genome Biol.">
        <title>Comparative genome sequence analysis underscores mycoparasitism as the ancestral life style of Trichoderma.</title>
        <authorList>
            <person name="Kubicek C.P."/>
            <person name="Herrera-Estrella A."/>
            <person name="Seidl-Seiboth V."/>
            <person name="Martinez D.A."/>
            <person name="Druzhinina I.S."/>
            <person name="Thon M."/>
            <person name="Zeilinger S."/>
            <person name="Casas-Flores S."/>
            <person name="Horwitz B.A."/>
            <person name="Mukherjee P.K."/>
            <person name="Mukherjee M."/>
            <person name="Kredics L."/>
            <person name="Alcaraz L.D."/>
            <person name="Aerts A."/>
            <person name="Antal Z."/>
            <person name="Atanasova L."/>
            <person name="Cervantes-Badillo M.G."/>
            <person name="Challacombe J."/>
            <person name="Chertkov O."/>
            <person name="McCluskey K."/>
            <person name="Coulpier F."/>
            <person name="Deshpande N."/>
            <person name="von Doehren H."/>
            <person name="Ebbole D.J."/>
            <person name="Esquivel-Naranjo E.U."/>
            <person name="Fekete E."/>
            <person name="Flipphi M."/>
            <person name="Glaser F."/>
            <person name="Gomez-Rodriguez E.Y."/>
            <person name="Gruber S."/>
            <person name="Han C."/>
            <person name="Henrissat B."/>
            <person name="Hermosa R."/>
            <person name="Hernandez-Onate M."/>
            <person name="Karaffa L."/>
            <person name="Kosti I."/>
            <person name="Le Crom S."/>
            <person name="Lindquist E."/>
            <person name="Lucas S."/>
            <person name="Luebeck M."/>
            <person name="Luebeck P.S."/>
            <person name="Margeot A."/>
            <person name="Metz B."/>
            <person name="Misra M."/>
            <person name="Nevalainen H."/>
            <person name="Omann M."/>
            <person name="Packer N."/>
            <person name="Perrone G."/>
            <person name="Uresti-Rivera E.E."/>
            <person name="Salamov A."/>
            <person name="Schmoll M."/>
            <person name="Seiboth B."/>
            <person name="Shapiro H."/>
            <person name="Sukno S."/>
            <person name="Tamayo-Ramos J.A."/>
            <person name="Tisch D."/>
            <person name="Wiest A."/>
            <person name="Wilkinson H.H."/>
            <person name="Zhang M."/>
            <person name="Coutinho P.M."/>
            <person name="Kenerley C.M."/>
            <person name="Monte E."/>
            <person name="Baker S.E."/>
            <person name="Grigoriev I.V."/>
        </authorList>
    </citation>
    <scope>NUCLEOTIDE SEQUENCE [LARGE SCALE GENOMIC DNA]</scope>
    <source>
        <strain evidence="3">Gv29-8 / FGSC 10586</strain>
    </source>
</reference>
<keyword evidence="3" id="KW-1185">Reference proteome</keyword>
<feature type="region of interest" description="Disordered" evidence="1">
    <location>
        <begin position="1"/>
        <end position="25"/>
    </location>
</feature>
<evidence type="ECO:0000256" key="1">
    <source>
        <dbReference type="SAM" id="MobiDB-lite"/>
    </source>
</evidence>
<dbReference type="AlphaFoldDB" id="G9ME90"/>
<dbReference type="VEuPathDB" id="FungiDB:TRIVIDRAFT_215127"/>
<dbReference type="InParanoid" id="G9ME90"/>
<name>G9ME90_HYPVG</name>
<evidence type="ECO:0000313" key="2">
    <source>
        <dbReference type="EMBL" id="EHK27382.1"/>
    </source>
</evidence>
<comment type="caution">
    <text evidence="2">The sequence shown here is derived from an EMBL/GenBank/DDBJ whole genome shotgun (WGS) entry which is preliminary data.</text>
</comment>
<organism evidence="2 3">
    <name type="scientific">Hypocrea virens (strain Gv29-8 / FGSC 10586)</name>
    <name type="common">Gliocladium virens</name>
    <name type="synonym">Trichoderma virens</name>
    <dbReference type="NCBI Taxonomy" id="413071"/>
    <lineage>
        <taxon>Eukaryota</taxon>
        <taxon>Fungi</taxon>
        <taxon>Dikarya</taxon>
        <taxon>Ascomycota</taxon>
        <taxon>Pezizomycotina</taxon>
        <taxon>Sordariomycetes</taxon>
        <taxon>Hypocreomycetidae</taxon>
        <taxon>Hypocreales</taxon>
        <taxon>Hypocreaceae</taxon>
        <taxon>Trichoderma</taxon>
    </lineage>
</organism>
<dbReference type="Proteomes" id="UP000007115">
    <property type="component" value="Unassembled WGS sequence"/>
</dbReference>
<gene>
    <name evidence="2" type="ORF">TRIVIDRAFT_185494</name>
</gene>
<dbReference type="HOGENOM" id="CLU_2740359_0_0_1"/>
<evidence type="ECO:0000313" key="3">
    <source>
        <dbReference type="Proteomes" id="UP000007115"/>
    </source>
</evidence>
<accession>G9ME90</accession>
<dbReference type="EMBL" id="ABDF02000001">
    <property type="protein sequence ID" value="EHK27382.1"/>
    <property type="molecule type" value="Genomic_DNA"/>
</dbReference>